<keyword evidence="4" id="KW-1185">Reference proteome</keyword>
<keyword evidence="1" id="KW-0472">Membrane</keyword>
<dbReference type="EMBL" id="FNHF01000001">
    <property type="protein sequence ID" value="SDL95933.1"/>
    <property type="molecule type" value="Genomic_DNA"/>
</dbReference>
<keyword evidence="1" id="KW-1133">Transmembrane helix</keyword>
<reference evidence="4" key="1">
    <citation type="submission" date="2016-10" db="EMBL/GenBank/DDBJ databases">
        <authorList>
            <person name="Varghese N."/>
            <person name="Submissions S."/>
        </authorList>
    </citation>
    <scope>NUCLEOTIDE SEQUENCE [LARGE SCALE GENOMIC DNA]</scope>
    <source>
        <strain evidence="4">CGMCC 1.6199</strain>
    </source>
</reference>
<feature type="domain" description="DUF4179" evidence="2">
    <location>
        <begin position="44"/>
        <end position="91"/>
    </location>
</feature>
<feature type="transmembrane region" description="Helical" evidence="1">
    <location>
        <begin position="46"/>
        <end position="65"/>
    </location>
</feature>
<sequence length="354" mass="40277">MDKKLKETKSYYYDHYFSNDTAKSIEDRVFEKLQVKPKKQGLGKKVFYFISVAVILIGLLIGSAFTSPTIANVLAQIPVLNGLFEKGSDSSLVGSIVDELQDEGYKVGGASLHVRTKTIGVEIDGSESYYKEVKEEVKRKAINLLEAKGVDAYKVDITLHKEPVDPESEMTTDQIKQMEAYQEQSQQLQKAILEKMEKEGYEILSANVRINDIERFIPLEIPITETRIDEMKAIARDLAEETELGDFKIKVYKIDPEKQKAEQRWMPVISAMGQGLIGMEELKVEGFAYSFYPSPLTFSIRTSIEADQKDAKELAAEIEKEARQFIESDEVKENVKDDEYVINIYSKDEKILNH</sequence>
<organism evidence="3 4">
    <name type="scientific">Sediminibacillus halophilus</name>
    <dbReference type="NCBI Taxonomy" id="482461"/>
    <lineage>
        <taxon>Bacteria</taxon>
        <taxon>Bacillati</taxon>
        <taxon>Bacillota</taxon>
        <taxon>Bacilli</taxon>
        <taxon>Bacillales</taxon>
        <taxon>Bacillaceae</taxon>
        <taxon>Sediminibacillus</taxon>
    </lineage>
</organism>
<dbReference type="InterPro" id="IPR025108">
    <property type="entry name" value="DUF4030"/>
</dbReference>
<evidence type="ECO:0000313" key="3">
    <source>
        <dbReference type="EMBL" id="SDL95933.1"/>
    </source>
</evidence>
<evidence type="ECO:0000256" key="1">
    <source>
        <dbReference type="SAM" id="Phobius"/>
    </source>
</evidence>
<dbReference type="Proteomes" id="UP000182347">
    <property type="component" value="Unassembled WGS sequence"/>
</dbReference>
<name>A0A1G9PBL6_9BACI</name>
<dbReference type="Pfam" id="PF13222">
    <property type="entry name" value="DUF4030"/>
    <property type="match status" value="1"/>
</dbReference>
<dbReference type="OrthoDB" id="2455196at2"/>
<dbReference type="RefSeq" id="WP_074598027.1">
    <property type="nucleotide sequence ID" value="NZ_FNHF01000001.1"/>
</dbReference>
<evidence type="ECO:0000313" key="4">
    <source>
        <dbReference type="Proteomes" id="UP000182347"/>
    </source>
</evidence>
<keyword evidence="1" id="KW-0812">Transmembrane</keyword>
<accession>A0A1G9PBL6</accession>
<dbReference type="InterPro" id="IPR025436">
    <property type="entry name" value="DUF4179"/>
</dbReference>
<protein>
    <recommendedName>
        <fullName evidence="2">DUF4179 domain-containing protein</fullName>
    </recommendedName>
</protein>
<dbReference type="Pfam" id="PF13786">
    <property type="entry name" value="DUF4179"/>
    <property type="match status" value="1"/>
</dbReference>
<dbReference type="STRING" id="482461.SAMN05216244_1358"/>
<evidence type="ECO:0000259" key="2">
    <source>
        <dbReference type="Pfam" id="PF13786"/>
    </source>
</evidence>
<gene>
    <name evidence="3" type="ORF">SAMN05216244_1358</name>
</gene>
<dbReference type="AlphaFoldDB" id="A0A1G9PBL6"/>
<proteinExistence type="predicted"/>